<dbReference type="Proteomes" id="UP000550707">
    <property type="component" value="Unassembled WGS sequence"/>
</dbReference>
<keyword evidence="2" id="KW-1185">Reference proteome</keyword>
<proteinExistence type="predicted"/>
<accession>A0A7J8C8K1</accession>
<dbReference type="AlphaFoldDB" id="A0A7J8C8K1"/>
<dbReference type="EMBL" id="JACASF010000021">
    <property type="protein sequence ID" value="KAF6407150.1"/>
    <property type="molecule type" value="Genomic_DNA"/>
</dbReference>
<evidence type="ECO:0000313" key="1">
    <source>
        <dbReference type="EMBL" id="KAF6407150.1"/>
    </source>
</evidence>
<comment type="caution">
    <text evidence="1">The sequence shown here is derived from an EMBL/GenBank/DDBJ whole genome shotgun (WGS) entry which is preliminary data.</text>
</comment>
<sequence>MEEALRRKDVPWVTSLTRGMSRKLCVYLLLYHKSVSQAEEERLFSHLKAADVTTVTSRSDLQRTTVGGLSGILLAPWSLPSAQLTPEGQDVMTPTLTALLCLGLSVGLRTRVQAGHF</sequence>
<gene>
    <name evidence="1" type="ORF">HJG59_009860</name>
</gene>
<name>A0A7J8C8K1_MOLMO</name>
<reference evidence="1 2" key="1">
    <citation type="journal article" date="2020" name="Nature">
        <title>Six reference-quality genomes reveal evolution of bat adaptations.</title>
        <authorList>
            <person name="Jebb D."/>
            <person name="Huang Z."/>
            <person name="Pippel M."/>
            <person name="Hughes G.M."/>
            <person name="Lavrichenko K."/>
            <person name="Devanna P."/>
            <person name="Winkler S."/>
            <person name="Jermiin L.S."/>
            <person name="Skirmuntt E.C."/>
            <person name="Katzourakis A."/>
            <person name="Burkitt-Gray L."/>
            <person name="Ray D.A."/>
            <person name="Sullivan K.A.M."/>
            <person name="Roscito J.G."/>
            <person name="Kirilenko B.M."/>
            <person name="Davalos L.M."/>
            <person name="Corthals A.P."/>
            <person name="Power M.L."/>
            <person name="Jones G."/>
            <person name="Ransome R.D."/>
            <person name="Dechmann D.K.N."/>
            <person name="Locatelli A.G."/>
            <person name="Puechmaille S.J."/>
            <person name="Fedrigo O."/>
            <person name="Jarvis E.D."/>
            <person name="Hiller M."/>
            <person name="Vernes S.C."/>
            <person name="Myers E.W."/>
            <person name="Teeling E.C."/>
        </authorList>
    </citation>
    <scope>NUCLEOTIDE SEQUENCE [LARGE SCALE GENOMIC DNA]</scope>
    <source>
        <strain evidence="1">MMolMol1</strain>
        <tissue evidence="1">Muscle</tissue>
    </source>
</reference>
<evidence type="ECO:0000313" key="2">
    <source>
        <dbReference type="Proteomes" id="UP000550707"/>
    </source>
</evidence>
<protein>
    <submittedName>
        <fullName evidence="1">Uncharacterized protein</fullName>
    </submittedName>
</protein>
<organism evidence="1 2">
    <name type="scientific">Molossus molossus</name>
    <name type="common">Pallas' mastiff bat</name>
    <name type="synonym">Vespertilio molossus</name>
    <dbReference type="NCBI Taxonomy" id="27622"/>
    <lineage>
        <taxon>Eukaryota</taxon>
        <taxon>Metazoa</taxon>
        <taxon>Chordata</taxon>
        <taxon>Craniata</taxon>
        <taxon>Vertebrata</taxon>
        <taxon>Euteleostomi</taxon>
        <taxon>Mammalia</taxon>
        <taxon>Eutheria</taxon>
        <taxon>Laurasiatheria</taxon>
        <taxon>Chiroptera</taxon>
        <taxon>Yangochiroptera</taxon>
        <taxon>Molossidae</taxon>
        <taxon>Molossus</taxon>
    </lineage>
</organism>